<accession>A0ACC0TVV4</accession>
<name>A0ACC0TVV4_9AGAM</name>
<reference evidence="1" key="1">
    <citation type="submission" date="2021-03" db="EMBL/GenBank/DDBJ databases">
        <title>Evolutionary priming and transition to the ectomycorrhizal habit in an iconic lineage of mushroom-forming fungi: is preadaptation a requirement?</title>
        <authorList>
            <consortium name="DOE Joint Genome Institute"/>
            <person name="Looney B.P."/>
            <person name="Miyauchi S."/>
            <person name="Morin E."/>
            <person name="Drula E."/>
            <person name="Courty P.E."/>
            <person name="Chicoki N."/>
            <person name="Fauchery L."/>
            <person name="Kohler A."/>
            <person name="Kuo A."/>
            <person name="LaButti K."/>
            <person name="Pangilinan J."/>
            <person name="Lipzen A."/>
            <person name="Riley R."/>
            <person name="Andreopoulos W."/>
            <person name="He G."/>
            <person name="Johnson J."/>
            <person name="Barry K.W."/>
            <person name="Grigoriev I.V."/>
            <person name="Nagy L."/>
            <person name="Hibbett D."/>
            <person name="Henrissat B."/>
            <person name="Matheny P.B."/>
            <person name="Labbe J."/>
            <person name="Martin A.F."/>
        </authorList>
    </citation>
    <scope>NUCLEOTIDE SEQUENCE</scope>
    <source>
        <strain evidence="1">BPL698</strain>
    </source>
</reference>
<gene>
    <name evidence="1" type="ORF">F5148DRAFT_986655</name>
</gene>
<comment type="caution">
    <text evidence="1">The sequence shown here is derived from an EMBL/GenBank/DDBJ whole genome shotgun (WGS) entry which is preliminary data.</text>
</comment>
<evidence type="ECO:0000313" key="1">
    <source>
        <dbReference type="EMBL" id="KAI9451197.1"/>
    </source>
</evidence>
<proteinExistence type="predicted"/>
<dbReference type="Proteomes" id="UP001207468">
    <property type="component" value="Unassembled WGS sequence"/>
</dbReference>
<organism evidence="1 2">
    <name type="scientific">Russula earlei</name>
    <dbReference type="NCBI Taxonomy" id="71964"/>
    <lineage>
        <taxon>Eukaryota</taxon>
        <taxon>Fungi</taxon>
        <taxon>Dikarya</taxon>
        <taxon>Basidiomycota</taxon>
        <taxon>Agaricomycotina</taxon>
        <taxon>Agaricomycetes</taxon>
        <taxon>Russulales</taxon>
        <taxon>Russulaceae</taxon>
        <taxon>Russula</taxon>
    </lineage>
</organism>
<protein>
    <submittedName>
        <fullName evidence="1">Uncharacterized protein</fullName>
    </submittedName>
</protein>
<dbReference type="EMBL" id="JAGFNK010000388">
    <property type="protein sequence ID" value="KAI9451197.1"/>
    <property type="molecule type" value="Genomic_DNA"/>
</dbReference>
<evidence type="ECO:0000313" key="2">
    <source>
        <dbReference type="Proteomes" id="UP001207468"/>
    </source>
</evidence>
<sequence length="353" mass="39641">MLSKDTAAPVHYHVAIFPAVGYTLQTGFAGILSANIGYHNGSSKDEKISSLSTSITYSQYNQVIVPVLADIWTKNNGFNFISDNRYIKYPSDIYGLGGHTDPNKGITIDFSAIKLHQTILKSVAKNIYAGVGFYYDQYWNIKAIDPETRRINTILQRELGDDEIASGFTLRALYDNRTNQINADQGWYANVVYRNNRKFLGSSDTWQSLLIDVRKYFHFPGSSHNVLAFWSYNWMTVGGGNPPYLLLPSTGWDDQYNTGRGYIQGRFRGKNMYYLESEYRFRISRNGLLGGVVFANVEKFSGELSEQFNELLPACGAGLRIKLNKHSGANICVDYGIGKDGSNGFFVNLGEVF</sequence>
<keyword evidence="2" id="KW-1185">Reference proteome</keyword>